<proteinExistence type="predicted"/>
<dbReference type="EMBL" id="LMVP01000523">
    <property type="protein sequence ID" value="PAV11280.1"/>
    <property type="molecule type" value="Genomic_DNA"/>
</dbReference>
<dbReference type="InterPro" id="IPR011256">
    <property type="entry name" value="Reg_factor_effector_dom_sf"/>
</dbReference>
<sequence>MPGIDLKKENKELYNPSAKEVSIVDVPEMSFLMIDGEGDPNISQEFWWVLQQPKILYINIIKQESTLLV</sequence>
<organism evidence="1 2">
    <name type="scientific">Methanosarcina spelaei</name>
    <dbReference type="NCBI Taxonomy" id="1036679"/>
    <lineage>
        <taxon>Archaea</taxon>
        <taxon>Methanobacteriati</taxon>
        <taxon>Methanobacteriota</taxon>
        <taxon>Stenosarchaea group</taxon>
        <taxon>Methanomicrobia</taxon>
        <taxon>Methanosarcinales</taxon>
        <taxon>Methanosarcinaceae</taxon>
        <taxon>Methanosarcina</taxon>
    </lineage>
</organism>
<name>A0A2A2HPJ7_9EURY</name>
<evidence type="ECO:0000313" key="2">
    <source>
        <dbReference type="Proteomes" id="UP000218164"/>
    </source>
</evidence>
<dbReference type="Gene3D" id="3.20.80.10">
    <property type="entry name" value="Regulatory factor, effector binding domain"/>
    <property type="match status" value="1"/>
</dbReference>
<comment type="caution">
    <text evidence="1">The sequence shown here is derived from an EMBL/GenBank/DDBJ whole genome shotgun (WGS) entry which is preliminary data.</text>
</comment>
<dbReference type="RefSeq" id="WP_394339145.1">
    <property type="nucleotide sequence ID" value="NZ_LMVP01000523.1"/>
</dbReference>
<protein>
    <submittedName>
        <fullName evidence="1">Uncharacterized protein</fullName>
    </submittedName>
</protein>
<dbReference type="Proteomes" id="UP000218164">
    <property type="component" value="Unassembled WGS sequence"/>
</dbReference>
<reference evidence="1 2" key="1">
    <citation type="journal article" date="2017" name="BMC Genomics">
        <title>Genomic analysis of methanogenic archaea reveals a shift towards energy conservation.</title>
        <authorList>
            <person name="Gilmore S.P."/>
            <person name="Henske J.K."/>
            <person name="Sexton J.A."/>
            <person name="Solomon K.V."/>
            <person name="Seppala S."/>
            <person name="Yoo J.I."/>
            <person name="Huyett L.M."/>
            <person name="Pressman A."/>
            <person name="Cogan J.Z."/>
            <person name="Kivenson V."/>
            <person name="Peng X."/>
            <person name="Tan Y."/>
            <person name="Valentine D.L."/>
            <person name="O'Malley M.A."/>
        </authorList>
    </citation>
    <scope>NUCLEOTIDE SEQUENCE [LARGE SCALE GENOMIC DNA]</scope>
    <source>
        <strain evidence="1 2">MC-15</strain>
    </source>
</reference>
<keyword evidence="2" id="KW-1185">Reference proteome</keyword>
<accession>A0A2A2HPJ7</accession>
<evidence type="ECO:0000313" key="1">
    <source>
        <dbReference type="EMBL" id="PAV11280.1"/>
    </source>
</evidence>
<dbReference type="AlphaFoldDB" id="A0A2A2HPJ7"/>
<gene>
    <name evidence="1" type="ORF">ASJ81_10855</name>
</gene>